<dbReference type="EMBL" id="AP014946">
    <property type="protein sequence ID" value="BAT61764.1"/>
    <property type="molecule type" value="Genomic_DNA"/>
</dbReference>
<evidence type="ECO:0000256" key="7">
    <source>
        <dbReference type="ARBA" id="ARBA00043224"/>
    </source>
</evidence>
<dbReference type="PANTHER" id="PTHR11080:SF2">
    <property type="entry name" value="LD05707P"/>
    <property type="match status" value="1"/>
</dbReference>
<evidence type="ECO:0000256" key="8">
    <source>
        <dbReference type="ARBA" id="ARBA00072277"/>
    </source>
</evidence>
<dbReference type="FunFam" id="3.40.50.850:FF:000006">
    <property type="entry name" value="Bifunctional pyrazinamidase/nicotinamidase"/>
    <property type="match status" value="1"/>
</dbReference>
<dbReference type="CDD" id="cd01011">
    <property type="entry name" value="nicotinamidase"/>
    <property type="match status" value="1"/>
</dbReference>
<evidence type="ECO:0000256" key="4">
    <source>
        <dbReference type="ARBA" id="ARBA00022801"/>
    </source>
</evidence>
<dbReference type="InterPro" id="IPR006311">
    <property type="entry name" value="TAT_signal"/>
</dbReference>
<dbReference type="AlphaFoldDB" id="A0A0S3Q0Q0"/>
<dbReference type="InterPro" id="IPR052347">
    <property type="entry name" value="Isochorismatase_Nicotinamidase"/>
</dbReference>
<accession>A0A0S3Q0Q0</accession>
<keyword evidence="3" id="KW-0479">Metal-binding</keyword>
<evidence type="ECO:0000256" key="5">
    <source>
        <dbReference type="ARBA" id="ARBA00037900"/>
    </source>
</evidence>
<dbReference type="GO" id="GO:0008936">
    <property type="term" value="F:nicotinamidase activity"/>
    <property type="evidence" value="ECO:0007669"/>
    <property type="project" value="UniProtKB-EC"/>
</dbReference>
<sequence>MLDRRQWLAGTATLMASALASSPLWAADKIKPDAQSVLIVVDVQNCFLPGGSLAVKDGEQIIPLINQLGKAFRHVVITQDWHTQRHISFASSHPGKKPFDVVKLPYGDQVLWPDHCVQGTDGAALAKDLDLPHAQLIIRKGFNNEVDSYSAFLEADKKSSTGLASYLKERGLTKLFVVGLATDFCVAWSAIDARKAGLEVTVIEDATRGIDAQGSLAKAWADMLAAGVKRIQTADIAA</sequence>
<feature type="signal peptide" evidence="9">
    <location>
        <begin position="1"/>
        <end position="26"/>
    </location>
</feature>
<dbReference type="Gene3D" id="3.40.50.850">
    <property type="entry name" value="Isochorismatase-like"/>
    <property type="match status" value="1"/>
</dbReference>
<name>A0A0S3Q0Q0_9BRAD</name>
<dbReference type="EC" id="3.5.1.19" evidence="6"/>
<evidence type="ECO:0000256" key="3">
    <source>
        <dbReference type="ARBA" id="ARBA00022723"/>
    </source>
</evidence>
<keyword evidence="4" id="KW-0378">Hydrolase</keyword>
<dbReference type="NCBIfam" id="NF008623">
    <property type="entry name" value="PRK11609.1"/>
    <property type="match status" value="1"/>
</dbReference>
<comment type="similarity">
    <text evidence="1">Belongs to the isochorismatase family.</text>
</comment>
<dbReference type="Pfam" id="PF00857">
    <property type="entry name" value="Isochorismatase"/>
    <property type="match status" value="1"/>
</dbReference>
<dbReference type="RefSeq" id="WP_096358994.1">
    <property type="nucleotide sequence ID" value="NZ_AP014946.1"/>
</dbReference>
<organism evidence="11 12">
    <name type="scientific">Variibacter gotjawalensis</name>
    <dbReference type="NCBI Taxonomy" id="1333996"/>
    <lineage>
        <taxon>Bacteria</taxon>
        <taxon>Pseudomonadati</taxon>
        <taxon>Pseudomonadota</taxon>
        <taxon>Alphaproteobacteria</taxon>
        <taxon>Hyphomicrobiales</taxon>
        <taxon>Nitrobacteraceae</taxon>
        <taxon>Variibacter</taxon>
    </lineage>
</organism>
<comment type="pathway">
    <text evidence="5">Cofactor biosynthesis; nicotinate biosynthesis; nicotinate from nicotinamide: step 1/1.</text>
</comment>
<dbReference type="InterPro" id="IPR036380">
    <property type="entry name" value="Isochorismatase-like_sf"/>
</dbReference>
<dbReference type="GO" id="GO:0019363">
    <property type="term" value="P:pyridine nucleotide biosynthetic process"/>
    <property type="evidence" value="ECO:0007669"/>
    <property type="project" value="UniProtKB-KW"/>
</dbReference>
<dbReference type="PROSITE" id="PS51318">
    <property type="entry name" value="TAT"/>
    <property type="match status" value="1"/>
</dbReference>
<evidence type="ECO:0000256" key="6">
    <source>
        <dbReference type="ARBA" id="ARBA00039017"/>
    </source>
</evidence>
<keyword evidence="9" id="KW-0732">Signal</keyword>
<evidence type="ECO:0000256" key="1">
    <source>
        <dbReference type="ARBA" id="ARBA00006336"/>
    </source>
</evidence>
<evidence type="ECO:0000259" key="10">
    <source>
        <dbReference type="Pfam" id="PF00857"/>
    </source>
</evidence>
<keyword evidence="12" id="KW-1185">Reference proteome</keyword>
<dbReference type="InterPro" id="IPR000868">
    <property type="entry name" value="Isochorismatase-like_dom"/>
</dbReference>
<evidence type="ECO:0000256" key="9">
    <source>
        <dbReference type="SAM" id="SignalP"/>
    </source>
</evidence>
<dbReference type="Proteomes" id="UP000236884">
    <property type="component" value="Chromosome"/>
</dbReference>
<feature type="domain" description="Isochorismatase-like" evidence="10">
    <location>
        <begin position="36"/>
        <end position="234"/>
    </location>
</feature>
<proteinExistence type="inferred from homology"/>
<protein>
    <recommendedName>
        <fullName evidence="8">Nicotinamidase</fullName>
        <ecNumber evidence="6">3.5.1.19</ecNumber>
    </recommendedName>
    <alternativeName>
        <fullName evidence="7">Nicotinamide deamidase</fullName>
    </alternativeName>
</protein>
<evidence type="ECO:0000313" key="11">
    <source>
        <dbReference type="EMBL" id="BAT61764.1"/>
    </source>
</evidence>
<dbReference type="PANTHER" id="PTHR11080">
    <property type="entry name" value="PYRAZINAMIDASE/NICOTINAMIDASE"/>
    <property type="match status" value="1"/>
</dbReference>
<dbReference type="OrthoDB" id="9791276at2"/>
<evidence type="ECO:0000313" key="12">
    <source>
        <dbReference type="Proteomes" id="UP000236884"/>
    </source>
</evidence>
<gene>
    <name evidence="11" type="ORF">GJW-30_1_04325</name>
</gene>
<dbReference type="SUPFAM" id="SSF52499">
    <property type="entry name" value="Isochorismatase-like hydrolases"/>
    <property type="match status" value="1"/>
</dbReference>
<keyword evidence="2" id="KW-0662">Pyridine nucleotide biosynthesis</keyword>
<dbReference type="GO" id="GO:0046872">
    <property type="term" value="F:metal ion binding"/>
    <property type="evidence" value="ECO:0007669"/>
    <property type="project" value="UniProtKB-KW"/>
</dbReference>
<evidence type="ECO:0000256" key="2">
    <source>
        <dbReference type="ARBA" id="ARBA00022642"/>
    </source>
</evidence>
<dbReference type="KEGG" id="vgo:GJW-30_1_04325"/>
<feature type="chain" id="PRO_5006616047" description="Nicotinamidase" evidence="9">
    <location>
        <begin position="27"/>
        <end position="238"/>
    </location>
</feature>
<reference evidence="11 12" key="1">
    <citation type="submission" date="2015-08" db="EMBL/GenBank/DDBJ databases">
        <title>Investigation of the bacterial diversity of lava forest soil.</title>
        <authorList>
            <person name="Lee J.S."/>
        </authorList>
    </citation>
    <scope>NUCLEOTIDE SEQUENCE [LARGE SCALE GENOMIC DNA]</scope>
    <source>
        <strain evidence="11 12">GJW-30</strain>
    </source>
</reference>